<evidence type="ECO:0000259" key="3">
    <source>
        <dbReference type="PROSITE" id="PS50983"/>
    </source>
</evidence>
<proteinExistence type="predicted"/>
<name>A0AA51RR91_9GAMM</name>
<dbReference type="KEGG" id="plei:Q9312_12690"/>
<dbReference type="PANTHER" id="PTHR30535:SF34">
    <property type="entry name" value="MOLYBDATE-BINDING PROTEIN MOLA"/>
    <property type="match status" value="1"/>
</dbReference>
<feature type="signal peptide" evidence="2">
    <location>
        <begin position="1"/>
        <end position="20"/>
    </location>
</feature>
<dbReference type="CDD" id="cd01144">
    <property type="entry name" value="BtuF"/>
    <property type="match status" value="1"/>
</dbReference>
<keyword evidence="5" id="KW-1185">Reference proteome</keyword>
<organism evidence="4 5">
    <name type="scientific">Pleionea litopenaei</name>
    <dbReference type="NCBI Taxonomy" id="3070815"/>
    <lineage>
        <taxon>Bacteria</taxon>
        <taxon>Pseudomonadati</taxon>
        <taxon>Pseudomonadota</taxon>
        <taxon>Gammaproteobacteria</taxon>
        <taxon>Oceanospirillales</taxon>
        <taxon>Pleioneaceae</taxon>
        <taxon>Pleionea</taxon>
    </lineage>
</organism>
<sequence length="286" mass="32366">MKHFKLVAHFIFLLSSVSVSVNIAAQTPSKDNSKTQKIIALTPHLVEMLYAIGAGDRIKGTVEYADYPESAKSIPRIGSYTGVQLEQIIAIDPDLIVASRGTNKEDDLRKLESLGYTMFYTEPKDISDISKDLLRLGDATDLQNNAKQLVEKLDKRYHKIVTRYQSSKPVKVFYQLWHDPLRTLGPKSWISSMIRDCNGRNIFNESDSDYPVVSMESVVMKNPDVIIIPHHSGSALGKQEIWDKWPEIHAVQHNRLFVIHGDILHRFTPRALDGLEQLCEAINSAR</sequence>
<dbReference type="PANTHER" id="PTHR30535">
    <property type="entry name" value="VITAMIN B12-BINDING PROTEIN"/>
    <property type="match status" value="1"/>
</dbReference>
<dbReference type="InterPro" id="IPR054828">
    <property type="entry name" value="Vit_B12_bind_prot"/>
</dbReference>
<gene>
    <name evidence="4" type="ORF">Q9312_12690</name>
</gene>
<accession>A0AA51RR91</accession>
<feature type="chain" id="PRO_5041428944" evidence="2">
    <location>
        <begin position="21"/>
        <end position="286"/>
    </location>
</feature>
<dbReference type="Proteomes" id="UP001239782">
    <property type="component" value="Chromosome"/>
</dbReference>
<evidence type="ECO:0000256" key="1">
    <source>
        <dbReference type="ARBA" id="ARBA00022729"/>
    </source>
</evidence>
<dbReference type="GO" id="GO:0071281">
    <property type="term" value="P:cellular response to iron ion"/>
    <property type="evidence" value="ECO:0007669"/>
    <property type="project" value="TreeGrafter"/>
</dbReference>
<evidence type="ECO:0000313" key="4">
    <source>
        <dbReference type="EMBL" id="WMS86075.1"/>
    </source>
</evidence>
<dbReference type="AlphaFoldDB" id="A0AA51RR91"/>
<dbReference type="Gene3D" id="3.40.50.1980">
    <property type="entry name" value="Nitrogenase molybdenum iron protein domain"/>
    <property type="match status" value="2"/>
</dbReference>
<feature type="domain" description="Fe/B12 periplasmic-binding" evidence="3">
    <location>
        <begin position="37"/>
        <end position="286"/>
    </location>
</feature>
<dbReference type="EMBL" id="CP133548">
    <property type="protein sequence ID" value="WMS86075.1"/>
    <property type="molecule type" value="Genomic_DNA"/>
</dbReference>
<dbReference type="InterPro" id="IPR050902">
    <property type="entry name" value="ABC_Transporter_SBP"/>
</dbReference>
<dbReference type="InterPro" id="IPR002491">
    <property type="entry name" value="ABC_transptr_periplasmic_BD"/>
</dbReference>
<dbReference type="PROSITE" id="PS50983">
    <property type="entry name" value="FE_B12_PBP"/>
    <property type="match status" value="1"/>
</dbReference>
<dbReference type="RefSeq" id="WP_309201226.1">
    <property type="nucleotide sequence ID" value="NZ_CP133548.1"/>
</dbReference>
<protein>
    <submittedName>
        <fullName evidence="4">Cobalamin-binding protein</fullName>
    </submittedName>
</protein>
<dbReference type="Pfam" id="PF01497">
    <property type="entry name" value="Peripla_BP_2"/>
    <property type="match status" value="1"/>
</dbReference>
<dbReference type="SUPFAM" id="SSF53807">
    <property type="entry name" value="Helical backbone' metal receptor"/>
    <property type="match status" value="1"/>
</dbReference>
<dbReference type="NCBIfam" id="NF038402">
    <property type="entry name" value="TroA_like"/>
    <property type="match status" value="1"/>
</dbReference>
<evidence type="ECO:0000256" key="2">
    <source>
        <dbReference type="SAM" id="SignalP"/>
    </source>
</evidence>
<evidence type="ECO:0000313" key="5">
    <source>
        <dbReference type="Proteomes" id="UP001239782"/>
    </source>
</evidence>
<keyword evidence="1 2" id="KW-0732">Signal</keyword>
<reference evidence="4 5" key="1">
    <citation type="submission" date="2023-08" db="EMBL/GenBank/DDBJ databases">
        <title>Pleionea litopenaei sp. nov., isolated from stomach of juvenile Litopenaeus vannamei.</title>
        <authorList>
            <person name="Rho A.M."/>
            <person name="Hwang C.Y."/>
        </authorList>
    </citation>
    <scope>NUCLEOTIDE SEQUENCE [LARGE SCALE GENOMIC DNA]</scope>
    <source>
        <strain evidence="4 5">HL-JVS1</strain>
    </source>
</reference>